<dbReference type="InterPro" id="IPR049636">
    <property type="entry name" value="HNF4-like_DBD"/>
</dbReference>
<dbReference type="SMART" id="SM00430">
    <property type="entry name" value="HOLI"/>
    <property type="match status" value="1"/>
</dbReference>
<dbReference type="PhylomeDB" id="O16443"/>
<evidence type="ECO:0000256" key="10">
    <source>
        <dbReference type="ARBA" id="ARBA00023242"/>
    </source>
</evidence>
<dbReference type="Pfam" id="PF00105">
    <property type="entry name" value="zf-C4"/>
    <property type="match status" value="1"/>
</dbReference>
<dbReference type="AGR" id="WB:WBGene00016926"/>
<keyword evidence="10" id="KW-0539">Nucleus</keyword>
<keyword evidence="8" id="KW-0804">Transcription</keyword>
<keyword evidence="7" id="KW-0238">DNA-binding</keyword>
<dbReference type="PRINTS" id="PR00047">
    <property type="entry name" value="STROIDFINGER"/>
</dbReference>
<dbReference type="GO" id="GO:0008270">
    <property type="term" value="F:zinc ion binding"/>
    <property type="evidence" value="ECO:0007669"/>
    <property type="project" value="UniProtKB-KW"/>
</dbReference>
<organism evidence="13 14">
    <name type="scientific">Caenorhabditis elegans</name>
    <dbReference type="NCBI Taxonomy" id="6239"/>
    <lineage>
        <taxon>Eukaryota</taxon>
        <taxon>Metazoa</taxon>
        <taxon>Ecdysozoa</taxon>
        <taxon>Nematoda</taxon>
        <taxon>Chromadorea</taxon>
        <taxon>Rhabditida</taxon>
        <taxon>Rhabditina</taxon>
        <taxon>Rhabditomorpha</taxon>
        <taxon>Rhabditoidea</taxon>
        <taxon>Rhabditidae</taxon>
        <taxon>Peloderinae</taxon>
        <taxon>Caenorhabditis</taxon>
    </lineage>
</organism>
<keyword evidence="14" id="KW-1185">Reference proteome</keyword>
<dbReference type="Gene3D" id="1.10.565.10">
    <property type="entry name" value="Retinoid X Receptor"/>
    <property type="match status" value="1"/>
</dbReference>
<evidence type="ECO:0000256" key="4">
    <source>
        <dbReference type="ARBA" id="ARBA00022771"/>
    </source>
</evidence>
<name>O16443_CAEEL</name>
<evidence type="ECO:0000313" key="13">
    <source>
        <dbReference type="EMBL" id="CCD62988.2"/>
    </source>
</evidence>
<keyword evidence="9 13" id="KW-0675">Receptor</keyword>
<evidence type="ECO:0000259" key="12">
    <source>
        <dbReference type="PROSITE" id="PS51843"/>
    </source>
</evidence>
<evidence type="ECO:0000256" key="6">
    <source>
        <dbReference type="ARBA" id="ARBA00023015"/>
    </source>
</evidence>
<evidence type="ECO:0000256" key="1">
    <source>
        <dbReference type="ARBA" id="ARBA00004123"/>
    </source>
</evidence>
<dbReference type="Pfam" id="PF00104">
    <property type="entry name" value="Hormone_recep"/>
    <property type="match status" value="1"/>
</dbReference>
<evidence type="ECO:0000256" key="8">
    <source>
        <dbReference type="ARBA" id="ARBA00023163"/>
    </source>
</evidence>
<dbReference type="HOGENOM" id="CLU_007368_3_0_1"/>
<dbReference type="SUPFAM" id="SSF48508">
    <property type="entry name" value="Nuclear receptor ligand-binding domain"/>
    <property type="match status" value="1"/>
</dbReference>
<dbReference type="PROSITE" id="PS51843">
    <property type="entry name" value="NR_LBD"/>
    <property type="match status" value="1"/>
</dbReference>
<dbReference type="SMR" id="O16443"/>
<protein>
    <submittedName>
        <fullName evidence="13">Nuclear receptor domain-containing protein</fullName>
    </submittedName>
</protein>
<gene>
    <name evidence="13 15" type="primary">nhr-171</name>
    <name evidence="15" type="ORF">C54F6.8</name>
    <name evidence="13" type="ORF">CELE_C54F6.8</name>
</gene>
<dbReference type="SMART" id="SM00399">
    <property type="entry name" value="ZnF_C4"/>
    <property type="match status" value="1"/>
</dbReference>
<dbReference type="KEGG" id="cel:CELE_C54F6.8"/>
<reference evidence="13 14" key="1">
    <citation type="journal article" date="1998" name="Science">
        <title>Genome sequence of the nematode C. elegans: a platform for investigating biology.</title>
        <authorList>
            <consortium name="The C. elegans sequencing consortium"/>
            <person name="Sulson J.E."/>
            <person name="Waterston R."/>
        </authorList>
    </citation>
    <scope>NUCLEOTIDE SEQUENCE [LARGE SCALE GENOMIC DNA]</scope>
    <source>
        <strain evidence="13 14">Bristol N2</strain>
    </source>
</reference>
<feature type="domain" description="NR LBD" evidence="12">
    <location>
        <begin position="151"/>
        <end position="386"/>
    </location>
</feature>
<sequence length="386" mass="45348">MSFNIYSTSQASVQVSDVYRFIMLHFTQRRIDNIYHYMQTPATITRDSDDFEKVCTVCRRPAFTRYYGAVSCEACKMFFRRMIIEKLSYDCKKINNCYETSKGTRFKCRSCRFKRCLQMGMKLPPSNYTTLELKDNKIDELANLLTDLKLRDEKRCDRFMTFYTTTDPSLHDILSKNTIVVHEQNDHTTTTIEWSFLAAYNIIEYFTSFHFIDKLNNDDKMKLFQANSFRSNIFCGGMRGYKEKRDKMVTPGGQEILPEILVKLLNTSPQLLRRVCCQVIARLIELEITNEEFVLLNLIFFFNTVDSMSDSAKSTLGSWQKLYTNALFQYCQLTYKHRAPSRLVDLLSLYQIVQKNTSEIQYIGIMTQALLPDFRVKKLVSDTYRI</sequence>
<dbReference type="CTD" id="183807"/>
<evidence type="ECO:0000256" key="3">
    <source>
        <dbReference type="ARBA" id="ARBA00022723"/>
    </source>
</evidence>
<dbReference type="DIP" id="DIP-24709N"/>
<dbReference type="WormBase" id="C54F6.8">
    <property type="protein sequence ID" value="CE47113"/>
    <property type="gene ID" value="WBGene00016926"/>
    <property type="gene designation" value="nhr-171"/>
</dbReference>
<dbReference type="GeneID" id="183807"/>
<dbReference type="InterPro" id="IPR013088">
    <property type="entry name" value="Znf_NHR/GATA"/>
</dbReference>
<dbReference type="AlphaFoldDB" id="O16443"/>
<dbReference type="eggNOG" id="ENOG502TG7X">
    <property type="taxonomic scope" value="Eukaryota"/>
</dbReference>
<dbReference type="Proteomes" id="UP000001940">
    <property type="component" value="Chromosome V"/>
</dbReference>
<keyword evidence="5" id="KW-0862">Zinc</keyword>
<keyword evidence="6" id="KW-0805">Transcription regulation</keyword>
<dbReference type="PANTHER" id="PTHR45886:SF3">
    <property type="entry name" value="NUCLEAR HORMONE RECEPTOR FAMILY-RELATED"/>
    <property type="match status" value="1"/>
</dbReference>
<comment type="similarity">
    <text evidence="2">Belongs to the nuclear hormone receptor family.</text>
</comment>
<dbReference type="GO" id="GO:0005634">
    <property type="term" value="C:nucleus"/>
    <property type="evidence" value="ECO:0007669"/>
    <property type="project" value="UniProtKB-SubCell"/>
</dbReference>
<dbReference type="Gene3D" id="3.30.50.10">
    <property type="entry name" value="Erythroid Transcription Factor GATA-1, subunit A"/>
    <property type="match status" value="1"/>
</dbReference>
<accession>O16443</accession>
<dbReference type="OrthoDB" id="5822443at2759"/>
<evidence type="ECO:0000256" key="7">
    <source>
        <dbReference type="ARBA" id="ARBA00023125"/>
    </source>
</evidence>
<dbReference type="CDD" id="cd06960">
    <property type="entry name" value="NR_DBD_HNF4A"/>
    <property type="match status" value="1"/>
</dbReference>
<dbReference type="GO" id="GO:0000978">
    <property type="term" value="F:RNA polymerase II cis-regulatory region sequence-specific DNA binding"/>
    <property type="evidence" value="ECO:0007669"/>
    <property type="project" value="InterPro"/>
</dbReference>
<keyword evidence="3" id="KW-0479">Metal-binding</keyword>
<dbReference type="PROSITE" id="PS51030">
    <property type="entry name" value="NUCLEAR_REC_DBD_2"/>
    <property type="match status" value="1"/>
</dbReference>
<dbReference type="EMBL" id="BX284605">
    <property type="protein sequence ID" value="CCD62988.2"/>
    <property type="molecule type" value="Genomic_DNA"/>
</dbReference>
<dbReference type="InterPro" id="IPR001628">
    <property type="entry name" value="Znf_hrmn_rcpt"/>
</dbReference>
<dbReference type="UCSC" id="C54F6.8">
    <property type="organism name" value="c. elegans"/>
</dbReference>
<dbReference type="PaxDb" id="6239-C54F6.8"/>
<keyword evidence="4" id="KW-0863">Zinc-finger</keyword>
<evidence type="ECO:0000259" key="11">
    <source>
        <dbReference type="PROSITE" id="PS51030"/>
    </source>
</evidence>
<evidence type="ECO:0000256" key="9">
    <source>
        <dbReference type="ARBA" id="ARBA00023170"/>
    </source>
</evidence>
<dbReference type="SUPFAM" id="SSF57716">
    <property type="entry name" value="Glucocorticoid receptor-like (DNA-binding domain)"/>
    <property type="match status" value="1"/>
</dbReference>
<dbReference type="OMA" id="ICGRPAF"/>
<dbReference type="InterPro" id="IPR000536">
    <property type="entry name" value="Nucl_hrmn_rcpt_lig-bd"/>
</dbReference>
<proteinExistence type="inferred from homology"/>
<dbReference type="FunCoup" id="O16443">
    <property type="interactions" value="11"/>
</dbReference>
<dbReference type="STRING" id="6239.C54F6.8.1"/>
<dbReference type="Bgee" id="WBGene00016926">
    <property type="expression patterns" value="Expressed in embryo and 2 other cell types or tissues"/>
</dbReference>
<dbReference type="InParanoid" id="O16443"/>
<evidence type="ECO:0000256" key="2">
    <source>
        <dbReference type="ARBA" id="ARBA00005993"/>
    </source>
</evidence>
<feature type="domain" description="Nuclear receptor" evidence="11">
    <location>
        <begin position="52"/>
        <end position="128"/>
    </location>
</feature>
<dbReference type="IntAct" id="O16443">
    <property type="interactions" value="2"/>
</dbReference>
<dbReference type="GO" id="GO:0003700">
    <property type="term" value="F:DNA-binding transcription factor activity"/>
    <property type="evidence" value="ECO:0007669"/>
    <property type="project" value="InterPro"/>
</dbReference>
<dbReference type="PANTHER" id="PTHR45886">
    <property type="entry name" value="NUCLEAR HORMONE RECEPTOR FAMILY-RELATED-RELATED"/>
    <property type="match status" value="1"/>
</dbReference>
<evidence type="ECO:0000313" key="15">
    <source>
        <dbReference type="WormBase" id="C54F6.8"/>
    </source>
</evidence>
<evidence type="ECO:0000256" key="5">
    <source>
        <dbReference type="ARBA" id="ARBA00022833"/>
    </source>
</evidence>
<comment type="subcellular location">
    <subcellularLocation>
        <location evidence="1">Nucleus</location>
    </subcellularLocation>
</comment>
<evidence type="ECO:0000313" key="14">
    <source>
        <dbReference type="Proteomes" id="UP000001940"/>
    </source>
</evidence>
<dbReference type="InterPro" id="IPR035500">
    <property type="entry name" value="NHR-like_dom_sf"/>
</dbReference>
<dbReference type="RefSeq" id="NP_504934.2">
    <property type="nucleotide sequence ID" value="NM_072533.3"/>
</dbReference>